<dbReference type="SMART" id="SM00645">
    <property type="entry name" value="Pept_C1"/>
    <property type="match status" value="1"/>
</dbReference>
<evidence type="ECO:0000256" key="1">
    <source>
        <dbReference type="ARBA" id="ARBA00008455"/>
    </source>
</evidence>
<keyword evidence="7" id="KW-0732">Signal</keyword>
<dbReference type="EMBL" id="WJBH02000009">
    <property type="protein sequence ID" value="KAI9553041.1"/>
    <property type="molecule type" value="Genomic_DNA"/>
</dbReference>
<dbReference type="PROSITE" id="PS00139">
    <property type="entry name" value="THIOL_PROTEASE_CYS"/>
    <property type="match status" value="1"/>
</dbReference>
<dbReference type="InterPro" id="IPR025661">
    <property type="entry name" value="Pept_asp_AS"/>
</dbReference>
<comment type="caution">
    <text evidence="10">The sequence shown here is derived from an EMBL/GenBank/DDBJ whole genome shotgun (WGS) entry which is preliminary data.</text>
</comment>
<sequence>MGKILLLVSMLMVSCWAVEIREGEDVDTAWQIYLAEFPIKIQTKSELWFRKSIFSETHNNIVKHNANKDATFQMGHNQFSVMTEEEKQQFFGALLPVPPVNISSHVSSRQVATAVDYRTHACMSPVRNQGYCGSCWAFSATAVVEFQKCRKSGLTRVDLSEQHLIDCSRANGCSGGWEDEAWQYLASNSGQDLESRYPYTARAATCNFQNANSPGAQISSTSPVQWISPRDTNTMMSVLTGGRILSIYMQLPNTFMNYKGGIFSDTACVANNAHAMNIVGYGSLNGVPYWVVRNSWGASWGASGYVLVRRGVDLCMIEGYVRTTNVL</sequence>
<evidence type="ECO:0000313" key="10">
    <source>
        <dbReference type="EMBL" id="KAI9553041.1"/>
    </source>
</evidence>
<proteinExistence type="inferred from homology"/>
<dbReference type="InterPro" id="IPR013128">
    <property type="entry name" value="Peptidase_C1A"/>
</dbReference>
<accession>A0AAD5KIF5</accession>
<dbReference type="GO" id="GO:0006508">
    <property type="term" value="P:proteolysis"/>
    <property type="evidence" value="ECO:0007669"/>
    <property type="project" value="UniProtKB-KW"/>
</dbReference>
<dbReference type="InterPro" id="IPR038765">
    <property type="entry name" value="Papain-like_cys_pep_sf"/>
</dbReference>
<keyword evidence="4" id="KW-0788">Thiol protease</keyword>
<evidence type="ECO:0000256" key="5">
    <source>
        <dbReference type="ARBA" id="ARBA00023145"/>
    </source>
</evidence>
<keyword evidence="6" id="KW-1015">Disulfide bond</keyword>
<dbReference type="InterPro" id="IPR000169">
    <property type="entry name" value="Pept_cys_AS"/>
</dbReference>
<protein>
    <submittedName>
        <fullName evidence="10">Uncharacterized protein</fullName>
    </submittedName>
</protein>
<dbReference type="InterPro" id="IPR039417">
    <property type="entry name" value="Peptidase_C1A_papain-like"/>
</dbReference>
<keyword evidence="3" id="KW-0378">Hydrolase</keyword>
<dbReference type="SMART" id="SM00848">
    <property type="entry name" value="Inhibitor_I29"/>
    <property type="match status" value="1"/>
</dbReference>
<organism evidence="10 11">
    <name type="scientific">Daphnia sinensis</name>
    <dbReference type="NCBI Taxonomy" id="1820382"/>
    <lineage>
        <taxon>Eukaryota</taxon>
        <taxon>Metazoa</taxon>
        <taxon>Ecdysozoa</taxon>
        <taxon>Arthropoda</taxon>
        <taxon>Crustacea</taxon>
        <taxon>Branchiopoda</taxon>
        <taxon>Diplostraca</taxon>
        <taxon>Cladocera</taxon>
        <taxon>Anomopoda</taxon>
        <taxon>Daphniidae</taxon>
        <taxon>Daphnia</taxon>
        <taxon>Daphnia similis group</taxon>
    </lineage>
</organism>
<dbReference type="PRINTS" id="PR00705">
    <property type="entry name" value="PAPAIN"/>
</dbReference>
<gene>
    <name evidence="10" type="ORF">GHT06_020931</name>
</gene>
<feature type="domain" description="Cathepsin propeptide inhibitor" evidence="9">
    <location>
        <begin position="30"/>
        <end position="87"/>
    </location>
</feature>
<evidence type="ECO:0000256" key="6">
    <source>
        <dbReference type="ARBA" id="ARBA00023157"/>
    </source>
</evidence>
<dbReference type="CDD" id="cd02248">
    <property type="entry name" value="Peptidase_C1A"/>
    <property type="match status" value="1"/>
</dbReference>
<evidence type="ECO:0000256" key="2">
    <source>
        <dbReference type="ARBA" id="ARBA00022670"/>
    </source>
</evidence>
<feature type="signal peptide" evidence="7">
    <location>
        <begin position="1"/>
        <end position="17"/>
    </location>
</feature>
<dbReference type="PROSITE" id="PS51257">
    <property type="entry name" value="PROKAR_LIPOPROTEIN"/>
    <property type="match status" value="1"/>
</dbReference>
<dbReference type="GO" id="GO:0008234">
    <property type="term" value="F:cysteine-type peptidase activity"/>
    <property type="evidence" value="ECO:0007669"/>
    <property type="project" value="UniProtKB-KW"/>
</dbReference>
<dbReference type="PANTHER" id="PTHR12411">
    <property type="entry name" value="CYSTEINE PROTEASE FAMILY C1-RELATED"/>
    <property type="match status" value="1"/>
</dbReference>
<keyword evidence="11" id="KW-1185">Reference proteome</keyword>
<dbReference type="AlphaFoldDB" id="A0AAD5KIF5"/>
<evidence type="ECO:0000259" key="9">
    <source>
        <dbReference type="SMART" id="SM00848"/>
    </source>
</evidence>
<keyword evidence="5" id="KW-0865">Zymogen</keyword>
<feature type="chain" id="PRO_5042207480" evidence="7">
    <location>
        <begin position="18"/>
        <end position="327"/>
    </location>
</feature>
<evidence type="ECO:0000256" key="4">
    <source>
        <dbReference type="ARBA" id="ARBA00022807"/>
    </source>
</evidence>
<comment type="similarity">
    <text evidence="1">Belongs to the peptidase C1 family.</text>
</comment>
<name>A0AAD5KIF5_9CRUS</name>
<dbReference type="PROSITE" id="PS00640">
    <property type="entry name" value="THIOL_PROTEASE_ASN"/>
    <property type="match status" value="1"/>
</dbReference>
<dbReference type="Pfam" id="PF00112">
    <property type="entry name" value="Peptidase_C1"/>
    <property type="match status" value="1"/>
</dbReference>
<dbReference type="Proteomes" id="UP000820818">
    <property type="component" value="Linkage Group LG9"/>
</dbReference>
<evidence type="ECO:0000259" key="8">
    <source>
        <dbReference type="SMART" id="SM00645"/>
    </source>
</evidence>
<dbReference type="Gene3D" id="3.90.70.10">
    <property type="entry name" value="Cysteine proteinases"/>
    <property type="match status" value="1"/>
</dbReference>
<dbReference type="PROSITE" id="PS00639">
    <property type="entry name" value="THIOL_PROTEASE_HIS"/>
    <property type="match status" value="1"/>
</dbReference>
<evidence type="ECO:0000256" key="3">
    <source>
        <dbReference type="ARBA" id="ARBA00022801"/>
    </source>
</evidence>
<dbReference type="InterPro" id="IPR025660">
    <property type="entry name" value="Pept_his_AS"/>
</dbReference>
<evidence type="ECO:0000256" key="7">
    <source>
        <dbReference type="SAM" id="SignalP"/>
    </source>
</evidence>
<evidence type="ECO:0000313" key="11">
    <source>
        <dbReference type="Proteomes" id="UP000820818"/>
    </source>
</evidence>
<dbReference type="SUPFAM" id="SSF54001">
    <property type="entry name" value="Cysteine proteinases"/>
    <property type="match status" value="1"/>
</dbReference>
<feature type="domain" description="Peptidase C1A papain C-terminal" evidence="8">
    <location>
        <begin position="111"/>
        <end position="325"/>
    </location>
</feature>
<dbReference type="InterPro" id="IPR013201">
    <property type="entry name" value="Prot_inhib_I29"/>
</dbReference>
<reference evidence="10 11" key="1">
    <citation type="submission" date="2022-05" db="EMBL/GenBank/DDBJ databases">
        <title>A multi-omics perspective on studying reproductive biology in Daphnia sinensis.</title>
        <authorList>
            <person name="Jia J."/>
        </authorList>
    </citation>
    <scope>NUCLEOTIDE SEQUENCE [LARGE SCALE GENOMIC DNA]</scope>
    <source>
        <strain evidence="10 11">WSL</strain>
    </source>
</reference>
<dbReference type="Pfam" id="PF08246">
    <property type="entry name" value="Inhibitor_I29"/>
    <property type="match status" value="1"/>
</dbReference>
<keyword evidence="2" id="KW-0645">Protease</keyword>
<dbReference type="InterPro" id="IPR000668">
    <property type="entry name" value="Peptidase_C1A_C"/>
</dbReference>